<accession>D4DYH3</accession>
<comment type="caution">
    <text evidence="2">The sequence shown here is derived from an EMBL/GenBank/DDBJ whole genome shotgun (WGS) entry which is preliminary data.</text>
</comment>
<organism evidence="2 3">
    <name type="scientific">Serratia odorifera DSM 4582</name>
    <dbReference type="NCBI Taxonomy" id="667129"/>
    <lineage>
        <taxon>Bacteria</taxon>
        <taxon>Pseudomonadati</taxon>
        <taxon>Pseudomonadota</taxon>
        <taxon>Gammaproteobacteria</taxon>
        <taxon>Enterobacterales</taxon>
        <taxon>Yersiniaceae</taxon>
        <taxon>Serratia</taxon>
    </lineage>
</organism>
<protein>
    <submittedName>
        <fullName evidence="2">Uncharacterized protein</fullName>
    </submittedName>
</protein>
<gene>
    <name evidence="2" type="ORF">HMPREF0758_0973</name>
</gene>
<dbReference type="Proteomes" id="UP000005723">
    <property type="component" value="Unassembled WGS sequence"/>
</dbReference>
<keyword evidence="1" id="KW-1133">Transmembrane helix</keyword>
<keyword evidence="3" id="KW-1185">Reference proteome</keyword>
<name>D4DYH3_SEROD</name>
<sequence length="41" mass="4593">MPMHHRRVYRGGFYFSSVSLICNATFLPSPYGLLDACRASA</sequence>
<evidence type="ECO:0000313" key="2">
    <source>
        <dbReference type="EMBL" id="EFE97360.1"/>
    </source>
</evidence>
<proteinExistence type="predicted"/>
<reference evidence="2 3" key="1">
    <citation type="submission" date="2010-01" db="EMBL/GenBank/DDBJ databases">
        <authorList>
            <person name="Muzny D."/>
            <person name="Qin X."/>
            <person name="Deng J."/>
            <person name="Jiang H."/>
            <person name="Liu Y."/>
            <person name="Qu J."/>
            <person name="Song X.-Z."/>
            <person name="Zhang L."/>
            <person name="Thornton R."/>
            <person name="Coyle M."/>
            <person name="Francisco L."/>
            <person name="Jackson L."/>
            <person name="Javaid M."/>
            <person name="Korchina V."/>
            <person name="Kovar C."/>
            <person name="Mata R."/>
            <person name="Mathew T."/>
            <person name="Ngo R."/>
            <person name="Nguyen L."/>
            <person name="Nguyen N."/>
            <person name="Okwuonu G."/>
            <person name="Ongeri F."/>
            <person name="Pham C."/>
            <person name="Simmons D."/>
            <person name="Wilczek-Boney K."/>
            <person name="Hale W."/>
            <person name="Jakkamsetti A."/>
            <person name="Pham P."/>
            <person name="Ruth R."/>
            <person name="San Lucas F."/>
            <person name="Warren J."/>
            <person name="Zhang J."/>
            <person name="Zhao Z."/>
            <person name="Zhou C."/>
            <person name="Zhu D."/>
            <person name="Lee S."/>
            <person name="Bess C."/>
            <person name="Blankenburg K."/>
            <person name="Forbes L."/>
            <person name="Fu Q."/>
            <person name="Gubbala S."/>
            <person name="Hirani K."/>
            <person name="Jayaseelan J.C."/>
            <person name="Lara F."/>
            <person name="Munidasa M."/>
            <person name="Palculict T."/>
            <person name="Patil S."/>
            <person name="Pu L.-L."/>
            <person name="Saada N."/>
            <person name="Tang L."/>
            <person name="Weissenberger G."/>
            <person name="Zhu Y."/>
            <person name="Hemphill L."/>
            <person name="Shang Y."/>
            <person name="Youmans B."/>
            <person name="Ayvaz T."/>
            <person name="Ross M."/>
            <person name="Santibanez J."/>
            <person name="Aqrawi P."/>
            <person name="Gross S."/>
            <person name="Joshi V."/>
            <person name="Fowler G."/>
            <person name="Nazareth L."/>
            <person name="Reid J."/>
            <person name="Worley K."/>
            <person name="Petrosino J."/>
            <person name="Highlander S."/>
            <person name="Gibbs R."/>
        </authorList>
    </citation>
    <scope>NUCLEOTIDE SEQUENCE [LARGE SCALE GENOMIC DNA]</scope>
    <source>
        <strain evidence="2 3">DSM 4582</strain>
    </source>
</reference>
<keyword evidence="1" id="KW-0812">Transmembrane</keyword>
<evidence type="ECO:0000313" key="3">
    <source>
        <dbReference type="Proteomes" id="UP000005723"/>
    </source>
</evidence>
<evidence type="ECO:0000256" key="1">
    <source>
        <dbReference type="SAM" id="Phobius"/>
    </source>
</evidence>
<dbReference type="EMBL" id="ADBY01000019">
    <property type="protein sequence ID" value="EFE97360.1"/>
    <property type="molecule type" value="Genomic_DNA"/>
</dbReference>
<keyword evidence="1" id="KW-0472">Membrane</keyword>
<feature type="transmembrane region" description="Helical" evidence="1">
    <location>
        <begin position="12"/>
        <end position="31"/>
    </location>
</feature>
<dbReference type="HOGENOM" id="CLU_3276543_0_0_6"/>
<dbReference type="STRING" id="667129.HMPREF0758_0973"/>
<dbReference type="AlphaFoldDB" id="D4DYH3"/>